<feature type="non-terminal residue" evidence="1">
    <location>
        <position position="44"/>
    </location>
</feature>
<dbReference type="AlphaFoldDB" id="W1XRT6"/>
<organism evidence="1">
    <name type="scientific">human gut metagenome</name>
    <dbReference type="NCBI Taxonomy" id="408170"/>
    <lineage>
        <taxon>unclassified sequences</taxon>
        <taxon>metagenomes</taxon>
        <taxon>organismal metagenomes</taxon>
    </lineage>
</organism>
<comment type="caution">
    <text evidence="1">The sequence shown here is derived from an EMBL/GenBank/DDBJ whole genome shotgun (WGS) entry which is preliminary data.</text>
</comment>
<evidence type="ECO:0000313" key="1">
    <source>
        <dbReference type="EMBL" id="ETJ32806.1"/>
    </source>
</evidence>
<reference evidence="1" key="1">
    <citation type="submission" date="2013-12" db="EMBL/GenBank/DDBJ databases">
        <title>A Varibaculum cambriense genome reconstructed from a premature infant gut community with otherwise low bacterial novelty that shifts toward anaerobic metabolism during the third week of life.</title>
        <authorList>
            <person name="Brown C.T."/>
            <person name="Sharon I."/>
            <person name="Thomas B.C."/>
            <person name="Castelle C.J."/>
            <person name="Morowitz M.J."/>
            <person name="Banfield J.F."/>
        </authorList>
    </citation>
    <scope>NUCLEOTIDE SEQUENCE</scope>
</reference>
<sequence>MLFFIIFFMYFKPARLCDVEREIPAAELVFHDSAQQAMQRNQRR</sequence>
<name>W1XRT6_9ZZZZ</name>
<dbReference type="EMBL" id="AZMM01012745">
    <property type="protein sequence ID" value="ETJ32806.1"/>
    <property type="molecule type" value="Genomic_DNA"/>
</dbReference>
<accession>W1XRT6</accession>
<proteinExistence type="predicted"/>
<protein>
    <submittedName>
        <fullName evidence="1">Uncharacterized protein</fullName>
    </submittedName>
</protein>
<gene>
    <name evidence="1" type="ORF">Q604_UNBC12745G0001</name>
</gene>